<evidence type="ECO:0000313" key="1">
    <source>
        <dbReference type="EMBL" id="ALO42788.1"/>
    </source>
</evidence>
<reference evidence="1 2" key="1">
    <citation type="submission" date="2015-11" db="EMBL/GenBank/DDBJ databases">
        <authorList>
            <person name="Zhang Y."/>
            <person name="Guo Z."/>
        </authorList>
    </citation>
    <scope>NUCLEOTIDE SEQUENCE [LARGE SCALE GENOMIC DNA]</scope>
    <source>
        <strain evidence="1 2">KCTC 12086</strain>
    </source>
</reference>
<organism evidence="1 2">
    <name type="scientific">Pseudoalteromonas phenolica</name>
    <dbReference type="NCBI Taxonomy" id="161398"/>
    <lineage>
        <taxon>Bacteria</taxon>
        <taxon>Pseudomonadati</taxon>
        <taxon>Pseudomonadota</taxon>
        <taxon>Gammaproteobacteria</taxon>
        <taxon>Alteromonadales</taxon>
        <taxon>Pseudoalteromonadaceae</taxon>
        <taxon>Pseudoalteromonas</taxon>
    </lineage>
</organism>
<name>A0A0S2K3Z3_9GAMM</name>
<proteinExistence type="predicted"/>
<dbReference type="Proteomes" id="UP000061457">
    <property type="component" value="Chromosome I"/>
</dbReference>
<dbReference type="KEGG" id="pphe:PP2015_2291"/>
<dbReference type="OrthoDB" id="9766019at2"/>
<gene>
    <name evidence="1" type="ORF">PP2015_2291</name>
</gene>
<keyword evidence="2" id="KW-1185">Reference proteome</keyword>
<evidence type="ECO:0000313" key="2">
    <source>
        <dbReference type="Proteomes" id="UP000061457"/>
    </source>
</evidence>
<dbReference type="PATRIC" id="fig|161398.10.peg.2339"/>
<dbReference type="STRING" id="161398.PP2015_2291"/>
<accession>A0A0S2K3Z3</accession>
<dbReference type="RefSeq" id="WP_058030496.1">
    <property type="nucleotide sequence ID" value="NZ_CP013187.1"/>
</dbReference>
<dbReference type="AlphaFoldDB" id="A0A0S2K3Z3"/>
<protein>
    <submittedName>
        <fullName evidence="1">Uncharacterized protein</fullName>
    </submittedName>
</protein>
<sequence>MAQVDFFASDDDFIDLVDWLLTETDFKIFEAYSRIDHDIRQIVTAKDLVDLANERKNSSFLLRFWSPSVTNEPVFKSIKLNPNIGKFRTSLEGAGVIQLEHGRVENNRIFNSTLSHWNEAGAKAKCMYPTDVVDWKKLRSISGQLNRHIKNKLAHAKVGSAPVLKGAIKQIDSGLPLWYCGKEITKADLDLGT</sequence>
<dbReference type="EMBL" id="CP013187">
    <property type="protein sequence ID" value="ALO42788.1"/>
    <property type="molecule type" value="Genomic_DNA"/>
</dbReference>